<evidence type="ECO:0000313" key="5">
    <source>
        <dbReference type="EMBL" id="KAG7363103.1"/>
    </source>
</evidence>
<dbReference type="CDD" id="cd00190">
    <property type="entry name" value="Tryp_SPc"/>
    <property type="match status" value="1"/>
</dbReference>
<dbReference type="PROSITE" id="PS00134">
    <property type="entry name" value="TRYPSIN_HIS"/>
    <property type="match status" value="1"/>
</dbReference>
<feature type="signal peptide" evidence="3">
    <location>
        <begin position="1"/>
        <end position="21"/>
    </location>
</feature>
<keyword evidence="6" id="KW-1185">Reference proteome</keyword>
<keyword evidence="2" id="KW-0472">Membrane</keyword>
<feature type="chain" id="PRO_5039886239" evidence="3">
    <location>
        <begin position="22"/>
        <end position="434"/>
    </location>
</feature>
<evidence type="ECO:0000313" key="6">
    <source>
        <dbReference type="Proteomes" id="UP000693970"/>
    </source>
</evidence>
<dbReference type="InterPro" id="IPR001254">
    <property type="entry name" value="Trypsin_dom"/>
</dbReference>
<dbReference type="SMART" id="SM00020">
    <property type="entry name" value="Tryp_SPc"/>
    <property type="match status" value="1"/>
</dbReference>
<dbReference type="PANTHER" id="PTHR24276:SF91">
    <property type="entry name" value="AT26814P-RELATED"/>
    <property type="match status" value="1"/>
</dbReference>
<reference evidence="5" key="1">
    <citation type="journal article" date="2021" name="Sci. Rep.">
        <title>Diploid genomic architecture of Nitzschia inconspicua, an elite biomass production diatom.</title>
        <authorList>
            <person name="Oliver A."/>
            <person name="Podell S."/>
            <person name="Pinowska A."/>
            <person name="Traller J.C."/>
            <person name="Smith S.R."/>
            <person name="McClure R."/>
            <person name="Beliaev A."/>
            <person name="Bohutskyi P."/>
            <person name="Hill E.A."/>
            <person name="Rabines A."/>
            <person name="Zheng H."/>
            <person name="Allen L.Z."/>
            <person name="Kuo A."/>
            <person name="Grigoriev I.V."/>
            <person name="Allen A.E."/>
            <person name="Hazlebeck D."/>
            <person name="Allen E.E."/>
        </authorList>
    </citation>
    <scope>NUCLEOTIDE SEQUENCE</scope>
    <source>
        <strain evidence="5">Hildebrandi</strain>
    </source>
</reference>
<protein>
    <submittedName>
        <fullName evidence="5">Peptidase S1/S6 family protein</fullName>
    </submittedName>
</protein>
<dbReference type="AlphaFoldDB" id="A0A9K3PX93"/>
<proteinExistence type="predicted"/>
<evidence type="ECO:0000256" key="2">
    <source>
        <dbReference type="SAM" id="Phobius"/>
    </source>
</evidence>
<dbReference type="Proteomes" id="UP000693970">
    <property type="component" value="Unassembled WGS sequence"/>
</dbReference>
<accession>A0A9K3PX93</accession>
<dbReference type="InterPro" id="IPR018114">
    <property type="entry name" value="TRYPSIN_HIS"/>
</dbReference>
<gene>
    <name evidence="5" type="ORF">IV203_026463</name>
</gene>
<comment type="caution">
    <text evidence="5">The sequence shown here is derived from an EMBL/GenBank/DDBJ whole genome shotgun (WGS) entry which is preliminary data.</text>
</comment>
<dbReference type="OrthoDB" id="122635at2759"/>
<dbReference type="PANTHER" id="PTHR24276">
    <property type="entry name" value="POLYSERASE-RELATED"/>
    <property type="match status" value="1"/>
</dbReference>
<dbReference type="GO" id="GO:0004252">
    <property type="term" value="F:serine-type endopeptidase activity"/>
    <property type="evidence" value="ECO:0007669"/>
    <property type="project" value="InterPro"/>
</dbReference>
<reference evidence="5" key="2">
    <citation type="submission" date="2021-04" db="EMBL/GenBank/DDBJ databases">
        <authorList>
            <person name="Podell S."/>
        </authorList>
    </citation>
    <scope>NUCLEOTIDE SEQUENCE</scope>
    <source>
        <strain evidence="5">Hildebrandi</strain>
    </source>
</reference>
<organism evidence="5 6">
    <name type="scientific">Nitzschia inconspicua</name>
    <dbReference type="NCBI Taxonomy" id="303405"/>
    <lineage>
        <taxon>Eukaryota</taxon>
        <taxon>Sar</taxon>
        <taxon>Stramenopiles</taxon>
        <taxon>Ochrophyta</taxon>
        <taxon>Bacillariophyta</taxon>
        <taxon>Bacillariophyceae</taxon>
        <taxon>Bacillariophycidae</taxon>
        <taxon>Bacillariales</taxon>
        <taxon>Bacillariaceae</taxon>
        <taxon>Nitzschia</taxon>
    </lineage>
</organism>
<evidence type="ECO:0000256" key="3">
    <source>
        <dbReference type="SAM" id="SignalP"/>
    </source>
</evidence>
<name>A0A9K3PX93_9STRA</name>
<dbReference type="EMBL" id="JAGRRH010000010">
    <property type="protein sequence ID" value="KAG7363103.1"/>
    <property type="molecule type" value="Genomic_DNA"/>
</dbReference>
<sequence>MRNNLLSLAASVLTIMTCAESRSLILGGEDANTSRFPYFVSLLDSNGVFFCGGTLVASDVVLTAAHCWKVSMSSVAIGGDQQEVIAIKSSTFHPGFSNEILSHDIMLITLETPSSKTPVRLNFDSSVPAQEGAEINVIGMGIMDDENGFPVAADALQHVSMSYFPNQQCSHFGEKYQDRIQDDMICADGTHGNNKFKGWYNGDSGGPLLILGETPEEDIQVGVVSFSSVGYPGVASRTSANEDIIRSIICQPQSESPAYLGCSLSSQPKETDILRYQMLDDTVGTNNASNPALEETVEMNHDIIKMVVYAFPGVLAIGCSMVLFTYICCKRIKKDATLQKAECLKECETEEDTGAGKTEILDTISTLTKDIKNTECDSKRAALQIALKNEIASLRDMNKRIEPEPVVGQRSPASQRRSLDEALDVALDIIGDSV</sequence>
<keyword evidence="2" id="KW-0812">Transmembrane</keyword>
<keyword evidence="2" id="KW-1133">Transmembrane helix</keyword>
<evidence type="ECO:0000256" key="1">
    <source>
        <dbReference type="ARBA" id="ARBA00023157"/>
    </source>
</evidence>
<feature type="domain" description="Peptidase S1" evidence="4">
    <location>
        <begin position="25"/>
        <end position="250"/>
    </location>
</feature>
<feature type="transmembrane region" description="Helical" evidence="2">
    <location>
        <begin position="306"/>
        <end position="329"/>
    </location>
</feature>
<dbReference type="GO" id="GO:0006508">
    <property type="term" value="P:proteolysis"/>
    <property type="evidence" value="ECO:0007669"/>
    <property type="project" value="InterPro"/>
</dbReference>
<dbReference type="Pfam" id="PF00089">
    <property type="entry name" value="Trypsin"/>
    <property type="match status" value="1"/>
</dbReference>
<keyword evidence="3" id="KW-0732">Signal</keyword>
<keyword evidence="1" id="KW-1015">Disulfide bond</keyword>
<dbReference type="InterPro" id="IPR050430">
    <property type="entry name" value="Peptidase_S1"/>
</dbReference>
<evidence type="ECO:0000259" key="4">
    <source>
        <dbReference type="PROSITE" id="PS50240"/>
    </source>
</evidence>
<dbReference type="PROSITE" id="PS50240">
    <property type="entry name" value="TRYPSIN_DOM"/>
    <property type="match status" value="1"/>
</dbReference>